<proteinExistence type="predicted"/>
<keyword evidence="3" id="KW-1185">Reference proteome</keyword>
<protein>
    <submittedName>
        <fullName evidence="2">Uncharacterized protein</fullName>
    </submittedName>
</protein>
<evidence type="ECO:0000256" key="1">
    <source>
        <dbReference type="SAM" id="SignalP"/>
    </source>
</evidence>
<dbReference type="EMBL" id="LASV01000301">
    <property type="protein sequence ID" value="KKA19960.1"/>
    <property type="molecule type" value="Genomic_DNA"/>
</dbReference>
<evidence type="ECO:0000313" key="2">
    <source>
        <dbReference type="EMBL" id="KKA19960.1"/>
    </source>
</evidence>
<dbReference type="AlphaFoldDB" id="A0A0F4YPD1"/>
<name>A0A0F4YPD1_RASE3</name>
<accession>A0A0F4YPD1</accession>
<dbReference type="GeneID" id="25318349"/>
<feature type="chain" id="PRO_5002481740" evidence="1">
    <location>
        <begin position="25"/>
        <end position="128"/>
    </location>
</feature>
<dbReference type="RefSeq" id="XP_013326572.1">
    <property type="nucleotide sequence ID" value="XM_013471118.1"/>
</dbReference>
<dbReference type="Proteomes" id="UP000053958">
    <property type="component" value="Unassembled WGS sequence"/>
</dbReference>
<organism evidence="2 3">
    <name type="scientific">Rasamsonia emersonii (strain ATCC 16479 / CBS 393.64 / IMI 116815)</name>
    <dbReference type="NCBI Taxonomy" id="1408163"/>
    <lineage>
        <taxon>Eukaryota</taxon>
        <taxon>Fungi</taxon>
        <taxon>Dikarya</taxon>
        <taxon>Ascomycota</taxon>
        <taxon>Pezizomycotina</taxon>
        <taxon>Eurotiomycetes</taxon>
        <taxon>Eurotiomycetidae</taxon>
        <taxon>Eurotiales</taxon>
        <taxon>Trichocomaceae</taxon>
        <taxon>Rasamsonia</taxon>
    </lineage>
</organism>
<feature type="signal peptide" evidence="1">
    <location>
        <begin position="1"/>
        <end position="24"/>
    </location>
</feature>
<sequence length="128" mass="14446">PFLLFLSIPALLLRFCFHPRRSTTLPPPPRAWLAGPPPLIGTPPNSWPAVDFSELRHALALFVPSPPLKQLLAPYDLRKEVAVLTSAWTSFLPCSPHAVVEIQISIEDLRRVRSCLERSFLSRCISRR</sequence>
<comment type="caution">
    <text evidence="2">The sequence shown here is derived from an EMBL/GenBank/DDBJ whole genome shotgun (WGS) entry which is preliminary data.</text>
</comment>
<evidence type="ECO:0000313" key="3">
    <source>
        <dbReference type="Proteomes" id="UP000053958"/>
    </source>
</evidence>
<keyword evidence="1" id="KW-0732">Signal</keyword>
<gene>
    <name evidence="2" type="ORF">T310_6029</name>
</gene>
<reference evidence="2 3" key="1">
    <citation type="submission" date="2015-04" db="EMBL/GenBank/DDBJ databases">
        <authorList>
            <person name="Heijne W.H."/>
            <person name="Fedorova N.D."/>
            <person name="Nierman W.C."/>
            <person name="Vollebregt A.W."/>
            <person name="Zhao Z."/>
            <person name="Wu L."/>
            <person name="Kumar M."/>
            <person name="Stam H."/>
            <person name="van den Berg M.A."/>
            <person name="Pel H.J."/>
        </authorList>
    </citation>
    <scope>NUCLEOTIDE SEQUENCE [LARGE SCALE GENOMIC DNA]</scope>
    <source>
        <strain evidence="2 3">CBS 393.64</strain>
    </source>
</reference>
<feature type="non-terminal residue" evidence="2">
    <location>
        <position position="1"/>
    </location>
</feature>